<name>A0A7W9L5T8_BREVE</name>
<organism evidence="1 2">
    <name type="scientific">Brevundimonas vesicularis</name>
    <name type="common">Pseudomonas vesicularis</name>
    <dbReference type="NCBI Taxonomy" id="41276"/>
    <lineage>
        <taxon>Bacteria</taxon>
        <taxon>Pseudomonadati</taxon>
        <taxon>Pseudomonadota</taxon>
        <taxon>Alphaproteobacteria</taxon>
        <taxon>Caulobacterales</taxon>
        <taxon>Caulobacteraceae</taxon>
        <taxon>Brevundimonas</taxon>
    </lineage>
</organism>
<gene>
    <name evidence="1" type="ORF">HNP47_001705</name>
</gene>
<accession>A0A7W9L5T8</accession>
<dbReference type="AlphaFoldDB" id="A0A7W9L5T8"/>
<sequence length="60" mass="6433">MPLAERHKSPPLAVALAAMREAGSLNVCNELEADMAAAVSANVRFCRKTVIRLRLDPAVS</sequence>
<dbReference type="EMBL" id="JACHLJ010000002">
    <property type="protein sequence ID" value="MBB5771701.1"/>
    <property type="molecule type" value="Genomic_DNA"/>
</dbReference>
<evidence type="ECO:0000313" key="2">
    <source>
        <dbReference type="Proteomes" id="UP000556201"/>
    </source>
</evidence>
<evidence type="ECO:0000313" key="1">
    <source>
        <dbReference type="EMBL" id="MBB5771701.1"/>
    </source>
</evidence>
<proteinExistence type="predicted"/>
<protein>
    <submittedName>
        <fullName evidence="1">Uncharacterized protein</fullName>
    </submittedName>
</protein>
<reference evidence="1 2" key="1">
    <citation type="submission" date="2020-08" db="EMBL/GenBank/DDBJ databases">
        <title>Functional genomics of gut bacteria from endangered species of beetles.</title>
        <authorList>
            <person name="Carlos-Shanley C."/>
        </authorList>
    </citation>
    <scope>NUCLEOTIDE SEQUENCE [LARGE SCALE GENOMIC DNA]</scope>
    <source>
        <strain evidence="1 2">S00192</strain>
    </source>
</reference>
<dbReference type="Proteomes" id="UP000556201">
    <property type="component" value="Unassembled WGS sequence"/>
</dbReference>
<comment type="caution">
    <text evidence="1">The sequence shown here is derived from an EMBL/GenBank/DDBJ whole genome shotgun (WGS) entry which is preliminary data.</text>
</comment>